<dbReference type="Proteomes" id="UP000054995">
    <property type="component" value="Unassembled WGS sequence"/>
</dbReference>
<gene>
    <name evidence="2" type="ORF">T4D_7257</name>
</gene>
<feature type="region of interest" description="Disordered" evidence="1">
    <location>
        <begin position="1"/>
        <end position="63"/>
    </location>
</feature>
<feature type="compositionally biased region" description="Basic and acidic residues" evidence="1">
    <location>
        <begin position="1"/>
        <end position="24"/>
    </location>
</feature>
<dbReference type="AlphaFoldDB" id="A0A0V1FNQ1"/>
<accession>A0A0V1FNQ1</accession>
<evidence type="ECO:0000256" key="1">
    <source>
        <dbReference type="SAM" id="MobiDB-lite"/>
    </source>
</evidence>
<name>A0A0V1FNQ1_TRIPS</name>
<dbReference type="EMBL" id="JYDT01000052">
    <property type="protein sequence ID" value="KRY87656.1"/>
    <property type="molecule type" value="Genomic_DNA"/>
</dbReference>
<organism evidence="2 3">
    <name type="scientific">Trichinella pseudospiralis</name>
    <name type="common">Parasitic roundworm</name>
    <dbReference type="NCBI Taxonomy" id="6337"/>
    <lineage>
        <taxon>Eukaryota</taxon>
        <taxon>Metazoa</taxon>
        <taxon>Ecdysozoa</taxon>
        <taxon>Nematoda</taxon>
        <taxon>Enoplea</taxon>
        <taxon>Dorylaimia</taxon>
        <taxon>Trichinellida</taxon>
        <taxon>Trichinellidae</taxon>
        <taxon>Trichinella</taxon>
    </lineage>
</organism>
<proteinExistence type="predicted"/>
<protein>
    <submittedName>
        <fullName evidence="2">Uncharacterized protein</fullName>
    </submittedName>
</protein>
<comment type="caution">
    <text evidence="2">The sequence shown here is derived from an EMBL/GenBank/DDBJ whole genome shotgun (WGS) entry which is preliminary data.</text>
</comment>
<sequence>MARNLDAIRDGPTDLARREDKPEASDQNEPLERRRRPAKSARASAEAAVTQLAPTGRPDGGPA</sequence>
<reference evidence="2 3" key="1">
    <citation type="submission" date="2015-01" db="EMBL/GenBank/DDBJ databases">
        <title>Evolution of Trichinella species and genotypes.</title>
        <authorList>
            <person name="Korhonen P.K."/>
            <person name="Edoardo P."/>
            <person name="Giuseppe L.R."/>
            <person name="Gasser R.B."/>
        </authorList>
    </citation>
    <scope>NUCLEOTIDE SEQUENCE [LARGE SCALE GENOMIC DNA]</scope>
    <source>
        <strain evidence="2">ISS470</strain>
    </source>
</reference>
<evidence type="ECO:0000313" key="2">
    <source>
        <dbReference type="EMBL" id="KRY87656.1"/>
    </source>
</evidence>
<keyword evidence="3" id="KW-1185">Reference proteome</keyword>
<evidence type="ECO:0000313" key="3">
    <source>
        <dbReference type="Proteomes" id="UP000054995"/>
    </source>
</evidence>